<dbReference type="Proteomes" id="UP001054837">
    <property type="component" value="Unassembled WGS sequence"/>
</dbReference>
<name>A0AAV4N379_9ARAC</name>
<proteinExistence type="predicted"/>
<dbReference type="EMBL" id="BPLQ01001175">
    <property type="protein sequence ID" value="GIX79270.1"/>
    <property type="molecule type" value="Genomic_DNA"/>
</dbReference>
<protein>
    <submittedName>
        <fullName evidence="1">Uncharacterized protein</fullName>
    </submittedName>
</protein>
<organism evidence="1 2">
    <name type="scientific">Caerostris darwini</name>
    <dbReference type="NCBI Taxonomy" id="1538125"/>
    <lineage>
        <taxon>Eukaryota</taxon>
        <taxon>Metazoa</taxon>
        <taxon>Ecdysozoa</taxon>
        <taxon>Arthropoda</taxon>
        <taxon>Chelicerata</taxon>
        <taxon>Arachnida</taxon>
        <taxon>Araneae</taxon>
        <taxon>Araneomorphae</taxon>
        <taxon>Entelegynae</taxon>
        <taxon>Araneoidea</taxon>
        <taxon>Araneidae</taxon>
        <taxon>Caerostris</taxon>
    </lineage>
</organism>
<keyword evidence="2" id="KW-1185">Reference proteome</keyword>
<evidence type="ECO:0000313" key="1">
    <source>
        <dbReference type="EMBL" id="GIX79270.1"/>
    </source>
</evidence>
<reference evidence="1 2" key="1">
    <citation type="submission" date="2021-06" db="EMBL/GenBank/DDBJ databases">
        <title>Caerostris darwini draft genome.</title>
        <authorList>
            <person name="Kono N."/>
            <person name="Arakawa K."/>
        </authorList>
    </citation>
    <scope>NUCLEOTIDE SEQUENCE [LARGE SCALE GENOMIC DNA]</scope>
</reference>
<accession>A0AAV4N379</accession>
<comment type="caution">
    <text evidence="1">The sequence shown here is derived from an EMBL/GenBank/DDBJ whole genome shotgun (WGS) entry which is preliminary data.</text>
</comment>
<evidence type="ECO:0000313" key="2">
    <source>
        <dbReference type="Proteomes" id="UP001054837"/>
    </source>
</evidence>
<dbReference type="AlphaFoldDB" id="A0AAV4N379"/>
<sequence>MPNRELTPVNQLTKKSIVIRYRFPDTASEGAGRVYLDVSHLPSRKSPRRNRLAPRFPLGRRIKTPLEPKNKPLTALNLEPIVKPQRYYATNGIYISPRRRSCSLAFSMAARFSLRRWRREQRRRITGEPWENLNEISHAFYQRESNFLFLHLRRRLLRSGPGCGGNQSDGFSQRRMSAQEFIETHI</sequence>
<gene>
    <name evidence="1" type="ORF">CDAR_290371</name>
</gene>